<dbReference type="GO" id="GO:0008234">
    <property type="term" value="F:cysteine-type peptidase activity"/>
    <property type="evidence" value="ECO:0007669"/>
    <property type="project" value="InterPro"/>
</dbReference>
<dbReference type="PRINTS" id="PR00705">
    <property type="entry name" value="PAPAIN"/>
</dbReference>
<evidence type="ECO:0008006" key="7">
    <source>
        <dbReference type="Google" id="ProtNLM"/>
    </source>
</evidence>
<evidence type="ECO:0000256" key="3">
    <source>
        <dbReference type="SAM" id="MobiDB-lite"/>
    </source>
</evidence>
<dbReference type="InterPro" id="IPR039417">
    <property type="entry name" value="Peptidase_C1A_papain-like"/>
</dbReference>
<dbReference type="Gene3D" id="3.90.70.10">
    <property type="entry name" value="Cysteine proteinases"/>
    <property type="match status" value="1"/>
</dbReference>
<evidence type="ECO:0000256" key="1">
    <source>
        <dbReference type="ARBA" id="ARBA00008455"/>
    </source>
</evidence>
<dbReference type="EMBL" id="VJMH01001195">
    <property type="protein sequence ID" value="KAF0712755.1"/>
    <property type="molecule type" value="Genomic_DNA"/>
</dbReference>
<dbReference type="OrthoDB" id="10253408at2759"/>
<gene>
    <name evidence="6" type="ORF">As57867_004678</name>
</gene>
<dbReference type="GO" id="GO:0006508">
    <property type="term" value="P:proteolysis"/>
    <property type="evidence" value="ECO:0007669"/>
    <property type="project" value="InterPro"/>
</dbReference>
<evidence type="ECO:0000256" key="2">
    <source>
        <dbReference type="ARBA" id="ARBA00023145"/>
    </source>
</evidence>
<name>A0A6A4ZUR3_9STRA</name>
<dbReference type="InterPro" id="IPR000668">
    <property type="entry name" value="Peptidase_C1A_C"/>
</dbReference>
<dbReference type="AlphaFoldDB" id="A0A6A4ZUR3"/>
<accession>A0A6A4ZUR3</accession>
<protein>
    <recommendedName>
        <fullName evidence="7">SCP domain-containing protein</fullName>
    </recommendedName>
</protein>
<feature type="compositionally biased region" description="Pro residues" evidence="3">
    <location>
        <begin position="456"/>
        <end position="516"/>
    </location>
</feature>
<dbReference type="Gene3D" id="3.40.33.10">
    <property type="entry name" value="CAP"/>
    <property type="match status" value="1"/>
</dbReference>
<dbReference type="Pfam" id="PF00188">
    <property type="entry name" value="CAP"/>
    <property type="match status" value="1"/>
</dbReference>
<dbReference type="SUPFAM" id="SSF54001">
    <property type="entry name" value="Cysteine proteinases"/>
    <property type="match status" value="1"/>
</dbReference>
<dbReference type="InterPro" id="IPR025660">
    <property type="entry name" value="Pept_his_AS"/>
</dbReference>
<dbReference type="SMART" id="SM00198">
    <property type="entry name" value="SCP"/>
    <property type="match status" value="1"/>
</dbReference>
<organism evidence="6">
    <name type="scientific">Aphanomyces stellatus</name>
    <dbReference type="NCBI Taxonomy" id="120398"/>
    <lineage>
        <taxon>Eukaryota</taxon>
        <taxon>Sar</taxon>
        <taxon>Stramenopiles</taxon>
        <taxon>Oomycota</taxon>
        <taxon>Saprolegniomycetes</taxon>
        <taxon>Saprolegniales</taxon>
        <taxon>Verrucalvaceae</taxon>
        <taxon>Aphanomyces</taxon>
    </lineage>
</organism>
<dbReference type="PROSITE" id="PS00639">
    <property type="entry name" value="THIOL_PROTEASE_HIS"/>
    <property type="match status" value="1"/>
</dbReference>
<comment type="caution">
    <text evidence="6">The sequence shown here is derived from an EMBL/GenBank/DDBJ whole genome shotgun (WGS) entry which is preliminary data.</text>
</comment>
<feature type="domain" description="SCP" evidence="4">
    <location>
        <begin position="592"/>
        <end position="723"/>
    </location>
</feature>
<dbReference type="InterPro" id="IPR014044">
    <property type="entry name" value="CAP_dom"/>
</dbReference>
<evidence type="ECO:0000313" key="6">
    <source>
        <dbReference type="EMBL" id="KAF0712755.1"/>
    </source>
</evidence>
<feature type="non-terminal residue" evidence="6">
    <location>
        <position position="738"/>
    </location>
</feature>
<dbReference type="InterPro" id="IPR035940">
    <property type="entry name" value="CAP_sf"/>
</dbReference>
<evidence type="ECO:0000259" key="4">
    <source>
        <dbReference type="SMART" id="SM00198"/>
    </source>
</evidence>
<dbReference type="PANTHER" id="PTHR12411">
    <property type="entry name" value="CYSTEINE PROTEASE FAMILY C1-RELATED"/>
    <property type="match status" value="1"/>
</dbReference>
<keyword evidence="2" id="KW-0865">Zymogen</keyword>
<feature type="domain" description="Peptidase C1A papain C-terminal" evidence="5">
    <location>
        <begin position="194"/>
        <end position="413"/>
    </location>
</feature>
<comment type="similarity">
    <text evidence="1">Belongs to the peptidase C1 family.</text>
</comment>
<dbReference type="InterPro" id="IPR013128">
    <property type="entry name" value="Peptidase_C1A"/>
</dbReference>
<dbReference type="InterPro" id="IPR038765">
    <property type="entry name" value="Papain-like_cys_pep_sf"/>
</dbReference>
<evidence type="ECO:0000259" key="5">
    <source>
        <dbReference type="SMART" id="SM00645"/>
    </source>
</evidence>
<reference evidence="6" key="1">
    <citation type="submission" date="2019-06" db="EMBL/GenBank/DDBJ databases">
        <title>Genomics analysis of Aphanomyces spp. identifies a new class of oomycete effector associated with host adaptation.</title>
        <authorList>
            <person name="Gaulin E."/>
        </authorList>
    </citation>
    <scope>NUCLEOTIDE SEQUENCE</scope>
    <source>
        <strain evidence="6">CBS 578.67</strain>
    </source>
</reference>
<sequence length="738" mass="77484">MQSPTSELPTIALWSLNGVEIETVYVWWGQPLSVADLDQIDLVSGSLTWQAGGQWLVRPLILFMFASIVVPPRFVSVVLGVSCLVAGMPEASSHDNVSAMLTKWKLLFGPTAQRHGLLPPQTATFGDVNTADEIERFKNTLLAVQDAAKANPGAEFSAFNQFALLSQDEFNAALTTHVNQEMADAAPWSTSTSLAPRVDWSTSSCNAPVKHQGGCGSAWAFAAVATVEFAHCLGTGERLSLSEQQVVSCDAFNFGCDGGSPTAAVDFLQTVGRVCTARSFPYTSGATGATGACNVTCTKTPLSIGGSVITTAGPASLLSVLQAQPAAVVVEAGNSVWKNYKRGVVTQCPGNPSDHAVLAVGYDTVDTTGASVNVWKIKNSWGASWGDNGYIYLQRGEPGAGVCNVAQGIIFPDLRGALVATNKMPPTLPTAIMTESPATVRVDKAPMGKAISTTLPPKPAPKPTPAPTPKPTPKPTSAPTPKPTPKPTPAPTPKPTPKPTPAPTPKPTPKPTPAPTPKSTTAPTSKPTPKPTLAPTPKPTPAPTLQPTPVPTPRPTPEPTPQPTPAPTTQPTPSPTPQPSLSPFPLSPPGRGMQDQLIAQTNKIRAAHNLSPVTWDAALAVQMQAWADTCPGFKHGGPSGWQNLATNVRCGSGSPDCLSLVGASWLWYDQEEALWDYTANACSNGNWATCGHFSNMMSPTVKSIACGWSDCVNGNYVWCNYLTPVLNPVIPRILGMTK</sequence>
<dbReference type="SUPFAM" id="SSF55797">
    <property type="entry name" value="PR-1-like"/>
    <property type="match status" value="1"/>
</dbReference>
<feature type="region of interest" description="Disordered" evidence="3">
    <location>
        <begin position="449"/>
        <end position="593"/>
    </location>
</feature>
<proteinExistence type="inferred from homology"/>
<dbReference type="SMART" id="SM00645">
    <property type="entry name" value="Pept_C1"/>
    <property type="match status" value="1"/>
</dbReference>
<dbReference type="Pfam" id="PF00112">
    <property type="entry name" value="Peptidase_C1"/>
    <property type="match status" value="1"/>
</dbReference>
<dbReference type="CDD" id="cd02248">
    <property type="entry name" value="Peptidase_C1A"/>
    <property type="match status" value="1"/>
</dbReference>
<feature type="compositionally biased region" description="Pro residues" evidence="3">
    <location>
        <begin position="526"/>
        <end position="588"/>
    </location>
</feature>